<dbReference type="EMBL" id="JAAOIC020000033">
    <property type="protein sequence ID" value="KAG8039616.1"/>
    <property type="molecule type" value="Genomic_DNA"/>
</dbReference>
<comment type="caution">
    <text evidence="1">The sequence shown here is derived from an EMBL/GenBank/DDBJ whole genome shotgun (WGS) entry which is preliminary data.</text>
</comment>
<sequence>MDDVDATKIYAVVEFPGNSDSTKDVDLVPSKWITEENGELFCDYPPVEDYDKRDRYTQDLVDADENWEKFSVKILTYANSYSKGKHRLKRSFKTSDLRSTDDENNQQVTMPTVFSKKTITKEFRTIPAMNTSSSGRKEKMNYDNSQQEILQDELTKICEANEVFDFDSMKKFLDKKIDEQTKQLHRYLTSEKKSLQYDIRRYFEEIKYTLIANTHSSRPHETVSSATEKLGLALPLKTLQSFKQLEEDLKDDESKKNALLLLLRVKVYGETLVKGCINVIMEKFGDSEDCENLAGKVGKWLSGCCDQENGRKGRSSSV</sequence>
<dbReference type="AlphaFoldDB" id="A0A8J5V042"/>
<accession>A0A8J5V042</accession>
<evidence type="ECO:0000313" key="2">
    <source>
        <dbReference type="Proteomes" id="UP000729913"/>
    </source>
</evidence>
<keyword evidence="2" id="KW-1185">Reference proteome</keyword>
<name>A0A8J5V042_9HYME</name>
<reference evidence="1" key="1">
    <citation type="submission" date="2020-03" db="EMBL/GenBank/DDBJ databases">
        <authorList>
            <person name="Chebbi M.A."/>
            <person name="Drezen J.M."/>
        </authorList>
    </citation>
    <scope>NUCLEOTIDE SEQUENCE</scope>
    <source>
        <tissue evidence="1">Whole body</tissue>
    </source>
</reference>
<dbReference type="OrthoDB" id="8122131at2759"/>
<evidence type="ECO:0000313" key="1">
    <source>
        <dbReference type="EMBL" id="KAG8039616.1"/>
    </source>
</evidence>
<gene>
    <name evidence="1" type="ORF">G9C98_008270</name>
</gene>
<dbReference type="Proteomes" id="UP000729913">
    <property type="component" value="Unassembled WGS sequence"/>
</dbReference>
<reference evidence="1" key="2">
    <citation type="submission" date="2021-04" db="EMBL/GenBank/DDBJ databases">
        <title>Genome-wide patterns of bracovirus chromosomal integration into multiple host tissues during parasitism.</title>
        <authorList>
            <person name="Chebbi M.A.C."/>
        </authorList>
    </citation>
    <scope>NUCLEOTIDE SEQUENCE</scope>
    <source>
        <tissue evidence="1">Whole body</tissue>
    </source>
</reference>
<proteinExistence type="predicted"/>
<protein>
    <submittedName>
        <fullName evidence="1">Uncharacterized protein</fullName>
    </submittedName>
</protein>
<organism evidence="1 2">
    <name type="scientific">Cotesia typhae</name>
    <dbReference type="NCBI Taxonomy" id="2053667"/>
    <lineage>
        <taxon>Eukaryota</taxon>
        <taxon>Metazoa</taxon>
        <taxon>Ecdysozoa</taxon>
        <taxon>Arthropoda</taxon>
        <taxon>Hexapoda</taxon>
        <taxon>Insecta</taxon>
        <taxon>Pterygota</taxon>
        <taxon>Neoptera</taxon>
        <taxon>Endopterygota</taxon>
        <taxon>Hymenoptera</taxon>
        <taxon>Apocrita</taxon>
        <taxon>Ichneumonoidea</taxon>
        <taxon>Braconidae</taxon>
        <taxon>Microgastrinae</taxon>
        <taxon>Cotesia</taxon>
    </lineage>
</organism>